<feature type="transmembrane region" description="Helical" evidence="2">
    <location>
        <begin position="6"/>
        <end position="23"/>
    </location>
</feature>
<keyword evidence="4" id="KW-1185">Reference proteome</keyword>
<accession>A0A2Z5QVI4</accession>
<feature type="transmembrane region" description="Helical" evidence="2">
    <location>
        <begin position="51"/>
        <end position="69"/>
    </location>
</feature>
<feature type="compositionally biased region" description="Low complexity" evidence="1">
    <location>
        <begin position="204"/>
        <end position="225"/>
    </location>
</feature>
<proteinExistence type="predicted"/>
<sequence>MHLVSMVIADLIAIAALCTIYLVRHSRRELVVSYTIINFGVFVVTEALSFASGTSAGMGLGLFGVLSIIRLRSTPLAQREVAYYFVSLALGLIAGVRLDPEYMAYALMAMLVIIMAVVDLPFFDNKQKTQIITVDRAISDPEELKTYLNQKLSYEVLSVKVSELDMVNDTTRAEVSYNPDPPAEDTTAEQGNTPDYAVTAKAQNTPTQQGAGATQGYGNQAQGYASSQQGYGHHLHEASRNI</sequence>
<dbReference type="KEGG" id="raj:RA11412_0092"/>
<evidence type="ECO:0000313" key="3">
    <source>
        <dbReference type="EMBL" id="BAV86391.1"/>
    </source>
</evidence>
<dbReference type="EMBL" id="AP017895">
    <property type="protein sequence ID" value="BAV86391.1"/>
    <property type="molecule type" value="Genomic_DNA"/>
</dbReference>
<evidence type="ECO:0000256" key="1">
    <source>
        <dbReference type="SAM" id="MobiDB-lite"/>
    </source>
</evidence>
<evidence type="ECO:0000313" key="4">
    <source>
        <dbReference type="Proteomes" id="UP000250241"/>
    </source>
</evidence>
<dbReference type="AlphaFoldDB" id="A0A2Z5QVI4"/>
<reference evidence="3 4" key="1">
    <citation type="submission" date="2016-10" db="EMBL/GenBank/DDBJ databases">
        <title>Genome sequence of Rothia aeria strain JCM11412.</title>
        <authorList>
            <person name="Nambu T."/>
        </authorList>
    </citation>
    <scope>NUCLEOTIDE SEQUENCE [LARGE SCALE GENOMIC DNA]</scope>
    <source>
        <strain evidence="3 4">JCM 11412</strain>
    </source>
</reference>
<feature type="transmembrane region" description="Helical" evidence="2">
    <location>
        <begin position="30"/>
        <end position="45"/>
    </location>
</feature>
<feature type="region of interest" description="Disordered" evidence="1">
    <location>
        <begin position="172"/>
        <end position="191"/>
    </location>
</feature>
<dbReference type="Pfam" id="PF16316">
    <property type="entry name" value="DUF4956"/>
    <property type="match status" value="1"/>
</dbReference>
<evidence type="ECO:0000256" key="2">
    <source>
        <dbReference type="SAM" id="Phobius"/>
    </source>
</evidence>
<dbReference type="Proteomes" id="UP000250241">
    <property type="component" value="Chromosome"/>
</dbReference>
<protein>
    <submittedName>
        <fullName evidence="3">Uncharacterized protein</fullName>
    </submittedName>
</protein>
<dbReference type="RefSeq" id="WP_094758435.1">
    <property type="nucleotide sequence ID" value="NZ_CAJPQC010000006.1"/>
</dbReference>
<gene>
    <name evidence="3" type="ORF">RA11412_0092</name>
</gene>
<organism evidence="3 4">
    <name type="scientific">Rothia aeria</name>
    <dbReference type="NCBI Taxonomy" id="172042"/>
    <lineage>
        <taxon>Bacteria</taxon>
        <taxon>Bacillati</taxon>
        <taxon>Actinomycetota</taxon>
        <taxon>Actinomycetes</taxon>
        <taxon>Micrococcales</taxon>
        <taxon>Micrococcaceae</taxon>
        <taxon>Rothia</taxon>
    </lineage>
</organism>
<feature type="transmembrane region" description="Helical" evidence="2">
    <location>
        <begin position="104"/>
        <end position="123"/>
    </location>
</feature>
<keyword evidence="2" id="KW-0812">Transmembrane</keyword>
<keyword evidence="2" id="KW-0472">Membrane</keyword>
<name>A0A2Z5QVI4_9MICC</name>
<dbReference type="GeneID" id="93862168"/>
<keyword evidence="2" id="KW-1133">Transmembrane helix</keyword>
<feature type="region of interest" description="Disordered" evidence="1">
    <location>
        <begin position="204"/>
        <end position="242"/>
    </location>
</feature>
<dbReference type="InterPro" id="IPR032531">
    <property type="entry name" value="DUF4956"/>
</dbReference>
<feature type="transmembrane region" description="Helical" evidence="2">
    <location>
        <begin position="81"/>
        <end position="98"/>
    </location>
</feature>